<evidence type="ECO:0000313" key="10">
    <source>
        <dbReference type="EMBL" id="MFD2262475.1"/>
    </source>
</evidence>
<feature type="transmembrane region" description="Helical" evidence="8">
    <location>
        <begin position="297"/>
        <end position="315"/>
    </location>
</feature>
<feature type="transmembrane region" description="Helical" evidence="8">
    <location>
        <begin position="394"/>
        <end position="417"/>
    </location>
</feature>
<feature type="transmembrane region" description="Helical" evidence="8">
    <location>
        <begin position="363"/>
        <end position="382"/>
    </location>
</feature>
<dbReference type="PANTHER" id="PTHR42682">
    <property type="entry name" value="HYDROGENASE-4 COMPONENT F"/>
    <property type="match status" value="1"/>
</dbReference>
<feature type="transmembrane region" description="Helical" evidence="8">
    <location>
        <begin position="199"/>
        <end position="217"/>
    </location>
</feature>
<feature type="transmembrane region" description="Helical" evidence="8">
    <location>
        <begin position="270"/>
        <end position="288"/>
    </location>
</feature>
<dbReference type="RefSeq" id="WP_379875436.1">
    <property type="nucleotide sequence ID" value="NZ_JBHUIP010000004.1"/>
</dbReference>
<keyword evidence="4 8" id="KW-1133">Transmembrane helix</keyword>
<dbReference type="InterPro" id="IPR001750">
    <property type="entry name" value="ND/Mrp_TM"/>
</dbReference>
<comment type="caution">
    <text evidence="10">The sequence shown here is derived from an EMBL/GenBank/DDBJ whole genome shotgun (WGS) entry which is preliminary data.</text>
</comment>
<evidence type="ECO:0000256" key="5">
    <source>
        <dbReference type="ARBA" id="ARBA00023002"/>
    </source>
</evidence>
<gene>
    <name evidence="10" type="ORF">ACFSM5_06205</name>
</gene>
<keyword evidence="6 8" id="KW-0472">Membrane</keyword>
<keyword evidence="11" id="KW-1185">Reference proteome</keyword>
<keyword evidence="3 7" id="KW-0812">Transmembrane</keyword>
<feature type="transmembrane region" description="Helical" evidence="8">
    <location>
        <begin position="67"/>
        <end position="86"/>
    </location>
</feature>
<dbReference type="InterPro" id="IPR052175">
    <property type="entry name" value="ComplexI-like_HydComp"/>
</dbReference>
<reference evidence="11" key="1">
    <citation type="journal article" date="2019" name="Int. J. Syst. Evol. Microbiol.">
        <title>The Global Catalogue of Microorganisms (GCM) 10K type strain sequencing project: providing services to taxonomists for standard genome sequencing and annotation.</title>
        <authorList>
            <consortium name="The Broad Institute Genomics Platform"/>
            <consortium name="The Broad Institute Genome Sequencing Center for Infectious Disease"/>
            <person name="Wu L."/>
            <person name="Ma J."/>
        </authorList>
    </citation>
    <scope>NUCLEOTIDE SEQUENCE [LARGE SCALE GENOMIC DNA]</scope>
    <source>
        <strain evidence="11">CGMCC 1.19062</strain>
    </source>
</reference>
<evidence type="ECO:0000256" key="8">
    <source>
        <dbReference type="SAM" id="Phobius"/>
    </source>
</evidence>
<feature type="transmembrane region" description="Helical" evidence="8">
    <location>
        <begin position="123"/>
        <end position="142"/>
    </location>
</feature>
<feature type="transmembrane region" description="Helical" evidence="8">
    <location>
        <begin position="238"/>
        <end position="258"/>
    </location>
</feature>
<evidence type="ECO:0000313" key="11">
    <source>
        <dbReference type="Proteomes" id="UP001597295"/>
    </source>
</evidence>
<evidence type="ECO:0000259" key="9">
    <source>
        <dbReference type="Pfam" id="PF00361"/>
    </source>
</evidence>
<evidence type="ECO:0000256" key="6">
    <source>
        <dbReference type="ARBA" id="ARBA00023136"/>
    </source>
</evidence>
<proteinExistence type="predicted"/>
<dbReference type="Proteomes" id="UP001597295">
    <property type="component" value="Unassembled WGS sequence"/>
</dbReference>
<evidence type="ECO:0000256" key="4">
    <source>
        <dbReference type="ARBA" id="ARBA00022989"/>
    </source>
</evidence>
<feature type="transmembrane region" description="Helical" evidence="8">
    <location>
        <begin position="321"/>
        <end position="342"/>
    </location>
</feature>
<feature type="transmembrane region" description="Helical" evidence="8">
    <location>
        <begin position="154"/>
        <end position="179"/>
    </location>
</feature>
<evidence type="ECO:0000256" key="1">
    <source>
        <dbReference type="ARBA" id="ARBA00004651"/>
    </source>
</evidence>
<organism evidence="10 11">
    <name type="scientific">Lacibacterium aquatile</name>
    <dbReference type="NCBI Taxonomy" id="1168082"/>
    <lineage>
        <taxon>Bacteria</taxon>
        <taxon>Pseudomonadati</taxon>
        <taxon>Pseudomonadota</taxon>
        <taxon>Alphaproteobacteria</taxon>
        <taxon>Rhodospirillales</taxon>
        <taxon>Rhodospirillaceae</taxon>
    </lineage>
</organism>
<keyword evidence="2" id="KW-1003">Cell membrane</keyword>
<name>A0ABW5DNZ1_9PROT</name>
<evidence type="ECO:0000256" key="3">
    <source>
        <dbReference type="ARBA" id="ARBA00022692"/>
    </source>
</evidence>
<accession>A0ABW5DNZ1</accession>
<feature type="transmembrane region" description="Helical" evidence="8">
    <location>
        <begin position="6"/>
        <end position="22"/>
    </location>
</feature>
<dbReference type="EMBL" id="JBHUIP010000004">
    <property type="protein sequence ID" value="MFD2262475.1"/>
    <property type="molecule type" value="Genomic_DNA"/>
</dbReference>
<dbReference type="PANTHER" id="PTHR42682:SF5">
    <property type="entry name" value="HYDROGENASE-4 COMPONENT F"/>
    <property type="match status" value="1"/>
</dbReference>
<feature type="transmembrane region" description="Helical" evidence="8">
    <location>
        <begin position="98"/>
        <end position="117"/>
    </location>
</feature>
<comment type="subcellular location">
    <subcellularLocation>
        <location evidence="1">Cell membrane</location>
        <topology evidence="1">Multi-pass membrane protein</topology>
    </subcellularLocation>
    <subcellularLocation>
        <location evidence="7">Membrane</location>
        <topology evidence="7">Multi-pass membrane protein</topology>
    </subcellularLocation>
</comment>
<evidence type="ECO:0000256" key="2">
    <source>
        <dbReference type="ARBA" id="ARBA00022475"/>
    </source>
</evidence>
<keyword evidence="5" id="KW-0560">Oxidoreductase</keyword>
<evidence type="ECO:0000256" key="7">
    <source>
        <dbReference type="RuleBase" id="RU000320"/>
    </source>
</evidence>
<feature type="domain" description="NADH:quinone oxidoreductase/Mrp antiporter transmembrane" evidence="9">
    <location>
        <begin position="118"/>
        <end position="405"/>
    </location>
</feature>
<feature type="transmembrane region" description="Helical" evidence="8">
    <location>
        <begin position="29"/>
        <end position="47"/>
    </location>
</feature>
<dbReference type="Pfam" id="PF00361">
    <property type="entry name" value="Proton_antipo_M"/>
    <property type="match status" value="1"/>
</dbReference>
<sequence>MIPLFILPLFHLLAGLLFIALPPARGPGWLNLAASTIGGGLAIAIAINPPPGDPLLFLDALNRPLLALFGILSITTAVFSVGFLPAEIASGRLKGWGLRLYHPLFQSLLASLSLALIANNLGLLWAAVEAATLSTILMIALSRTEAALKAAWRTFILGGVGIALALFGTILIYIAAQGVVGTGLAAMTWSALIQVAGELPPNLVSLAFVVLLIGYGTKAGLVPMQSWLPDAHAEGPTPIAAVLSGLMLTVALYALVRLKSITGAGSLPPGWPLVALGLASVLAAGLMLPKRGEIRRFFATSSVEQIGLAAVAFGLGGKTMALVGLLLAINHMIAKSAVFFILGRALQLHGRHPVQALAYRYPLMGWSLVLLIASLLGLPPFLGFAPKVTLVSGIAAHAPLLLIPLVAGLLLVAVALVTRLNETVFARPQTQEQLPALSHGWTLYGPLGIHIGLLVASGLSLGPLQSLLVAAAEVAR</sequence>
<protein>
    <submittedName>
        <fullName evidence="10">Proton-conducting transporter membrane subunit</fullName>
    </submittedName>
</protein>